<evidence type="ECO:0000313" key="12">
    <source>
        <dbReference type="RefSeq" id="XP_033573491.1"/>
    </source>
</evidence>
<organism evidence="10">
    <name type="scientific">Mytilinidion resinicola</name>
    <dbReference type="NCBI Taxonomy" id="574789"/>
    <lineage>
        <taxon>Eukaryota</taxon>
        <taxon>Fungi</taxon>
        <taxon>Dikarya</taxon>
        <taxon>Ascomycota</taxon>
        <taxon>Pezizomycotina</taxon>
        <taxon>Dothideomycetes</taxon>
        <taxon>Pleosporomycetidae</taxon>
        <taxon>Mytilinidiales</taxon>
        <taxon>Mytilinidiaceae</taxon>
        <taxon>Mytilinidion</taxon>
    </lineage>
</organism>
<dbReference type="GO" id="GO:0005829">
    <property type="term" value="C:cytosol"/>
    <property type="evidence" value="ECO:0007669"/>
    <property type="project" value="TreeGrafter"/>
</dbReference>
<dbReference type="OrthoDB" id="2020758at2759"/>
<reference evidence="12" key="2">
    <citation type="submission" date="2020-04" db="EMBL/GenBank/DDBJ databases">
        <authorList>
            <consortium name="NCBI Genome Project"/>
        </authorList>
    </citation>
    <scope>NUCLEOTIDE SEQUENCE</scope>
    <source>
        <strain evidence="12">CBS 304.34</strain>
    </source>
</reference>
<dbReference type="InterPro" id="IPR050164">
    <property type="entry name" value="Peptidase_C19"/>
</dbReference>
<feature type="region of interest" description="Disordered" evidence="8">
    <location>
        <begin position="473"/>
        <end position="497"/>
    </location>
</feature>
<feature type="region of interest" description="Disordered" evidence="8">
    <location>
        <begin position="207"/>
        <end position="231"/>
    </location>
</feature>
<evidence type="ECO:0000256" key="3">
    <source>
        <dbReference type="ARBA" id="ARBA00012759"/>
    </source>
</evidence>
<reference evidence="12" key="3">
    <citation type="submission" date="2025-04" db="UniProtKB">
        <authorList>
            <consortium name="RefSeq"/>
        </authorList>
    </citation>
    <scope>IDENTIFICATION</scope>
    <source>
        <strain evidence="12">CBS 304.34</strain>
    </source>
</reference>
<dbReference type="PANTHER" id="PTHR24006:SF888">
    <property type="entry name" value="UBIQUITIN CARBOXYL-TERMINAL HYDROLASE 30"/>
    <property type="match status" value="1"/>
</dbReference>
<keyword evidence="4" id="KW-0645">Protease</keyword>
<evidence type="ECO:0000256" key="6">
    <source>
        <dbReference type="ARBA" id="ARBA00022801"/>
    </source>
</evidence>
<dbReference type="CDD" id="cd02662">
    <property type="entry name" value="Peptidase_C19F"/>
    <property type="match status" value="1"/>
</dbReference>
<dbReference type="EMBL" id="MU003707">
    <property type="protein sequence ID" value="KAF2806527.1"/>
    <property type="molecule type" value="Genomic_DNA"/>
</dbReference>
<dbReference type="EC" id="3.4.19.12" evidence="3"/>
<keyword evidence="11" id="KW-1185">Reference proteome</keyword>
<dbReference type="SUPFAM" id="SSF54001">
    <property type="entry name" value="Cysteine proteinases"/>
    <property type="match status" value="1"/>
</dbReference>
<feature type="compositionally biased region" description="Basic and acidic residues" evidence="8">
    <location>
        <begin position="207"/>
        <end position="217"/>
    </location>
</feature>
<feature type="region of interest" description="Disordered" evidence="8">
    <location>
        <begin position="632"/>
        <end position="728"/>
    </location>
</feature>
<feature type="region of interest" description="Disordered" evidence="8">
    <location>
        <begin position="575"/>
        <end position="620"/>
    </location>
</feature>
<evidence type="ECO:0000256" key="1">
    <source>
        <dbReference type="ARBA" id="ARBA00000707"/>
    </source>
</evidence>
<dbReference type="PROSITE" id="PS00973">
    <property type="entry name" value="USP_2"/>
    <property type="match status" value="1"/>
</dbReference>
<evidence type="ECO:0000313" key="10">
    <source>
        <dbReference type="EMBL" id="KAF2806527.1"/>
    </source>
</evidence>
<dbReference type="PANTHER" id="PTHR24006">
    <property type="entry name" value="UBIQUITIN CARBOXYL-TERMINAL HYDROLASE"/>
    <property type="match status" value="1"/>
</dbReference>
<dbReference type="InterPro" id="IPR018200">
    <property type="entry name" value="USP_CS"/>
</dbReference>
<evidence type="ECO:0000313" key="11">
    <source>
        <dbReference type="Proteomes" id="UP000504636"/>
    </source>
</evidence>
<dbReference type="Pfam" id="PF00443">
    <property type="entry name" value="UCH"/>
    <property type="match status" value="1"/>
</dbReference>
<protein>
    <recommendedName>
        <fullName evidence="3">ubiquitinyl hydrolase 1</fullName>
        <ecNumber evidence="3">3.4.19.12</ecNumber>
    </recommendedName>
</protein>
<proteinExistence type="inferred from homology"/>
<dbReference type="Gene3D" id="3.90.70.10">
    <property type="entry name" value="Cysteine proteinases"/>
    <property type="match status" value="1"/>
</dbReference>
<feature type="compositionally biased region" description="Polar residues" evidence="8">
    <location>
        <begin position="650"/>
        <end position="674"/>
    </location>
</feature>
<accession>A0A6A6YF90</accession>
<evidence type="ECO:0000256" key="4">
    <source>
        <dbReference type="ARBA" id="ARBA00022670"/>
    </source>
</evidence>
<evidence type="ECO:0000256" key="5">
    <source>
        <dbReference type="ARBA" id="ARBA00022786"/>
    </source>
</evidence>
<dbReference type="InterPro" id="IPR001394">
    <property type="entry name" value="Peptidase_C19_UCH"/>
</dbReference>
<dbReference type="AlphaFoldDB" id="A0A6A6YF90"/>
<evidence type="ECO:0000256" key="7">
    <source>
        <dbReference type="ARBA" id="ARBA00022807"/>
    </source>
</evidence>
<feature type="domain" description="USP" evidence="9">
    <location>
        <begin position="84"/>
        <end position="529"/>
    </location>
</feature>
<comment type="similarity">
    <text evidence="2">Belongs to the peptidase C19 family.</text>
</comment>
<dbReference type="GO" id="GO:0006508">
    <property type="term" value="P:proteolysis"/>
    <property type="evidence" value="ECO:0007669"/>
    <property type="project" value="UniProtKB-KW"/>
</dbReference>
<name>A0A6A6YF90_9PEZI</name>
<evidence type="ECO:0000259" key="9">
    <source>
        <dbReference type="PROSITE" id="PS50235"/>
    </source>
</evidence>
<dbReference type="GeneID" id="54457902"/>
<dbReference type="RefSeq" id="XP_033573491.1">
    <property type="nucleotide sequence ID" value="XM_033717009.1"/>
</dbReference>
<dbReference type="InterPro" id="IPR028889">
    <property type="entry name" value="USP"/>
</dbReference>
<dbReference type="GO" id="GO:0005634">
    <property type="term" value="C:nucleus"/>
    <property type="evidence" value="ECO:0007669"/>
    <property type="project" value="TreeGrafter"/>
</dbReference>
<reference evidence="10 12" key="1">
    <citation type="journal article" date="2020" name="Stud. Mycol.">
        <title>101 Dothideomycetes genomes: a test case for predicting lifestyles and emergence of pathogens.</title>
        <authorList>
            <person name="Haridas S."/>
            <person name="Albert R."/>
            <person name="Binder M."/>
            <person name="Bloem J."/>
            <person name="Labutti K."/>
            <person name="Salamov A."/>
            <person name="Andreopoulos B."/>
            <person name="Baker S."/>
            <person name="Barry K."/>
            <person name="Bills G."/>
            <person name="Bluhm B."/>
            <person name="Cannon C."/>
            <person name="Castanera R."/>
            <person name="Culley D."/>
            <person name="Daum C."/>
            <person name="Ezra D."/>
            <person name="Gonzalez J."/>
            <person name="Henrissat B."/>
            <person name="Kuo A."/>
            <person name="Liang C."/>
            <person name="Lipzen A."/>
            <person name="Lutzoni F."/>
            <person name="Magnuson J."/>
            <person name="Mondo S."/>
            <person name="Nolan M."/>
            <person name="Ohm R."/>
            <person name="Pangilinan J."/>
            <person name="Park H.-J."/>
            <person name="Ramirez L."/>
            <person name="Alfaro M."/>
            <person name="Sun H."/>
            <person name="Tritt A."/>
            <person name="Yoshinaga Y."/>
            <person name="Zwiers L.-H."/>
            <person name="Turgeon B."/>
            <person name="Goodwin S."/>
            <person name="Spatafora J."/>
            <person name="Crous P."/>
            <person name="Grigoriev I."/>
        </authorList>
    </citation>
    <scope>NUCLEOTIDE SEQUENCE</scope>
    <source>
        <strain evidence="10 12">CBS 304.34</strain>
    </source>
</reference>
<sequence length="728" mass="79807">MAWERFVDLVPERLIFALDPSSNPYSNNSDAQLEKPENMQATKSEVLRKALRLDGLGLFKSPQSDGPLRGISTLMKGTPSDAPPGLGNWDNSCYQNSVIQGLASLPSLKAYLTCTTSEFPGLSWSTTNGALFDTISRLHDHENFGQRLWTPGKLKSMSSFQQQDAQEYYSKILDELDKEILKALKDAGTSKSRGLSDAEDLVNHCDSERTQTGREDNGDSTPTSDISKSGHAGLQNPLDGLLAQRVGCINCGYTEGLSMIPFNCITVPLGREWVYDVRDCLSEYTKLEYIEGVDCAKCSLLRTQKTLRSLMETQKDKMPEGLRINVQSRLDAVTEALDDDDFADSTLIKKCQVPKKSWVSSTKSRQAVIARPPKALVIHVNRSVFDELTGAQMKNYAEVRFPKDLDLGPWCLGSRSGRDEEWTEDPNMSMIADLDEDLEPSPFKFTLRAVVTHYGRHENGHYICYRKHPTISSDSNDRVVSKESFSDNESDSPQLDQSWWRLSDEDVSKVSESHVLGQGGVFMLFYERCESDPPPPSQVSSGTAIDSSFDALAITSPSTRSVAEMDDGFDMAQSAAGVPLPEDEDDRELDPSCQSYVAPSDPSREATVESTDIGPKSSFPLANVSNSIQSSQAGYSSASYPTSPPDELMSLSTSSDRQDLSFSETNGSLSSQMTSDDDVVPEADCLPVDAPARQPLAAQSPAYMRTAGTSGSRRNNGSRSSLPMVAAT</sequence>
<gene>
    <name evidence="10 12" type="ORF">BDZ99DRAFT_423008</name>
</gene>
<dbReference type="PROSITE" id="PS50235">
    <property type="entry name" value="USP_3"/>
    <property type="match status" value="1"/>
</dbReference>
<keyword evidence="6" id="KW-0378">Hydrolase</keyword>
<dbReference type="GO" id="GO:0004843">
    <property type="term" value="F:cysteine-type deubiquitinase activity"/>
    <property type="evidence" value="ECO:0007669"/>
    <property type="project" value="UniProtKB-EC"/>
</dbReference>
<dbReference type="GO" id="GO:0016579">
    <property type="term" value="P:protein deubiquitination"/>
    <property type="evidence" value="ECO:0007669"/>
    <property type="project" value="InterPro"/>
</dbReference>
<feature type="compositionally biased region" description="Low complexity" evidence="8">
    <location>
        <begin position="710"/>
        <end position="721"/>
    </location>
</feature>
<feature type="compositionally biased region" description="Basic and acidic residues" evidence="8">
    <location>
        <begin position="475"/>
        <end position="485"/>
    </location>
</feature>
<keyword evidence="7" id="KW-0788">Thiol protease</keyword>
<keyword evidence="5" id="KW-0833">Ubl conjugation pathway</keyword>
<evidence type="ECO:0000256" key="8">
    <source>
        <dbReference type="SAM" id="MobiDB-lite"/>
    </source>
</evidence>
<comment type="catalytic activity">
    <reaction evidence="1">
        <text>Thiol-dependent hydrolysis of ester, thioester, amide, peptide and isopeptide bonds formed by the C-terminal Gly of ubiquitin (a 76-residue protein attached to proteins as an intracellular targeting signal).</text>
        <dbReference type="EC" id="3.4.19.12"/>
    </reaction>
</comment>
<dbReference type="InterPro" id="IPR038765">
    <property type="entry name" value="Papain-like_cys_pep_sf"/>
</dbReference>
<evidence type="ECO:0000256" key="2">
    <source>
        <dbReference type="ARBA" id="ARBA00009085"/>
    </source>
</evidence>
<dbReference type="Proteomes" id="UP000504636">
    <property type="component" value="Unplaced"/>
</dbReference>